<dbReference type="PANTHER" id="PTHR48080:SF6">
    <property type="entry name" value="STARVATION-SENSING PROTEIN RSPA"/>
    <property type="match status" value="1"/>
</dbReference>
<evidence type="ECO:0000256" key="3">
    <source>
        <dbReference type="ARBA" id="ARBA00022723"/>
    </source>
</evidence>
<dbReference type="PROSITE" id="PS00909">
    <property type="entry name" value="MR_MLE_2"/>
    <property type="match status" value="1"/>
</dbReference>
<dbReference type="InterPro" id="IPR034593">
    <property type="entry name" value="DgoD-like"/>
</dbReference>
<sequence length="417" mass="46897">MKKLEIKDVKVFITAPNNINLVVVKIITNKEGLYGLGCATFSQRAFTVKSALEDYLKPFLIGKNPENIEDIWQSTNVSGYWRNGPVVNNAISGIDMALWDIKGKVADLPVYSLVGGKSRDGIALYPHVDGGTVEEVEANVREALKEGYQHVRCQMGMYGGAGTNDTGLISKKMKKAEHFKLKKSPENRRSGEYFDPEFYAKNVEELFKHLRNSLGNNFEIIHDIHERIPPIEAIRLAKKLEKYDLFYLEDPFSPENADWLKVLREQVSTPIAMGELFTHPNDWKELIINKRIDFIRAHVSAIGGLTPARKLASFGEMFGVRTAWHGPGDLSPVGVMANFHLDYAVNNFGIQEWTPTNEALDNVFPNDLEIKKGYAYLNDQPGLGVEFNEEIAKEYPPINSLPEWTLARTPDGTSVKP</sequence>
<dbReference type="Pfam" id="PF02746">
    <property type="entry name" value="MR_MLE_N"/>
    <property type="match status" value="1"/>
</dbReference>
<dbReference type="InterPro" id="IPR013342">
    <property type="entry name" value="Mandelate_racemase_C"/>
</dbReference>
<dbReference type="RefSeq" id="WP_147208349.1">
    <property type="nucleotide sequence ID" value="NZ_BJYM01000002.1"/>
</dbReference>
<dbReference type="Pfam" id="PF13378">
    <property type="entry name" value="MR_MLE_C"/>
    <property type="match status" value="1"/>
</dbReference>
<dbReference type="PANTHER" id="PTHR48080">
    <property type="entry name" value="D-GALACTONATE DEHYDRATASE-RELATED"/>
    <property type="match status" value="1"/>
</dbReference>
<dbReference type="SUPFAM" id="SSF51604">
    <property type="entry name" value="Enolase C-terminal domain-like"/>
    <property type="match status" value="1"/>
</dbReference>
<dbReference type="GO" id="GO:0000287">
    <property type="term" value="F:magnesium ion binding"/>
    <property type="evidence" value="ECO:0007669"/>
    <property type="project" value="UniProtKB-ARBA"/>
</dbReference>
<feature type="domain" description="Mandelate racemase/muconate lactonizing enzyme C-terminal" evidence="5">
    <location>
        <begin position="133"/>
        <end position="270"/>
    </location>
</feature>
<dbReference type="Proteomes" id="UP000321558">
    <property type="component" value="Unassembled WGS sequence"/>
</dbReference>
<dbReference type="InterPro" id="IPR029065">
    <property type="entry name" value="Enolase_C-like"/>
</dbReference>
<comment type="function">
    <text evidence="1">Has no detectable activity with D-mannonate and with a panel of 70 other acid sugars (in vitro), in spite of the conservation of the residues that are expected to be important for catalytic activity and cofactor binding. May have evolved a divergent function.</text>
</comment>
<gene>
    <name evidence="6" type="primary">RspA</name>
    <name evidence="6" type="ORF">OSO01_05330</name>
</gene>
<dbReference type="AlphaFoldDB" id="A0A511ZEC4"/>
<dbReference type="GO" id="GO:0009063">
    <property type="term" value="P:amino acid catabolic process"/>
    <property type="evidence" value="ECO:0007669"/>
    <property type="project" value="InterPro"/>
</dbReference>
<comment type="similarity">
    <text evidence="2">Belongs to the mandelate racemase/muconate lactonizing enzyme family. GalD subfamily.</text>
</comment>
<dbReference type="EMBL" id="BJYM01000002">
    <property type="protein sequence ID" value="GEN85794.1"/>
    <property type="molecule type" value="Genomic_DNA"/>
</dbReference>
<dbReference type="InterPro" id="IPR036849">
    <property type="entry name" value="Enolase-like_C_sf"/>
</dbReference>
<accession>A0A511ZEC4</accession>
<evidence type="ECO:0000313" key="7">
    <source>
        <dbReference type="Proteomes" id="UP000321558"/>
    </source>
</evidence>
<keyword evidence="7" id="KW-1185">Reference proteome</keyword>
<evidence type="ECO:0000256" key="2">
    <source>
        <dbReference type="ARBA" id="ARBA00010339"/>
    </source>
</evidence>
<dbReference type="FunFam" id="3.20.20.120:FF:000011">
    <property type="entry name" value="D-galactonate dehydratase family member VSWAT3_13707"/>
    <property type="match status" value="1"/>
</dbReference>
<dbReference type="InterPro" id="IPR029017">
    <property type="entry name" value="Enolase-like_N"/>
</dbReference>
<dbReference type="InterPro" id="IPR018110">
    <property type="entry name" value="Mandel_Rmase/mucon_lact_enz_CS"/>
</dbReference>
<dbReference type="PROSITE" id="PS00908">
    <property type="entry name" value="MR_MLE_1"/>
    <property type="match status" value="1"/>
</dbReference>
<dbReference type="InterPro" id="IPR013341">
    <property type="entry name" value="Mandelate_racemase_N_dom"/>
</dbReference>
<proteinExistence type="inferred from homology"/>
<evidence type="ECO:0000256" key="1">
    <source>
        <dbReference type="ARBA" id="ARBA00003553"/>
    </source>
</evidence>
<name>A0A511ZEC4_9BACI</name>
<organism evidence="6 7">
    <name type="scientific">Oceanobacillus sojae</name>
    <dbReference type="NCBI Taxonomy" id="582851"/>
    <lineage>
        <taxon>Bacteria</taxon>
        <taxon>Bacillati</taxon>
        <taxon>Bacillota</taxon>
        <taxon>Bacilli</taxon>
        <taxon>Bacillales</taxon>
        <taxon>Bacillaceae</taxon>
        <taxon>Oceanobacillus</taxon>
    </lineage>
</organism>
<dbReference type="Gene3D" id="3.20.20.120">
    <property type="entry name" value="Enolase-like C-terminal domain"/>
    <property type="match status" value="1"/>
</dbReference>
<evidence type="ECO:0000259" key="5">
    <source>
        <dbReference type="SMART" id="SM00922"/>
    </source>
</evidence>
<comment type="caution">
    <text evidence="6">The sequence shown here is derived from an EMBL/GenBank/DDBJ whole genome shotgun (WGS) entry which is preliminary data.</text>
</comment>
<keyword evidence="4" id="KW-0460">Magnesium</keyword>
<evidence type="ECO:0000313" key="6">
    <source>
        <dbReference type="EMBL" id="GEN85794.1"/>
    </source>
</evidence>
<dbReference type="SUPFAM" id="SSF54826">
    <property type="entry name" value="Enolase N-terminal domain-like"/>
    <property type="match status" value="1"/>
</dbReference>
<evidence type="ECO:0000256" key="4">
    <source>
        <dbReference type="ARBA" id="ARBA00022842"/>
    </source>
</evidence>
<protein>
    <submittedName>
        <fullName evidence="6">Mandelate racemase</fullName>
    </submittedName>
</protein>
<dbReference type="SMART" id="SM00922">
    <property type="entry name" value="MR_MLE"/>
    <property type="match status" value="1"/>
</dbReference>
<keyword evidence="3" id="KW-0479">Metal-binding</keyword>
<dbReference type="Gene3D" id="3.30.390.10">
    <property type="entry name" value="Enolase-like, N-terminal domain"/>
    <property type="match status" value="1"/>
</dbReference>
<dbReference type="OrthoDB" id="9775391at2"/>
<reference evidence="6 7" key="1">
    <citation type="submission" date="2019-07" db="EMBL/GenBank/DDBJ databases">
        <title>Whole genome shotgun sequence of Oceanobacillus sojae NBRC 105379.</title>
        <authorList>
            <person name="Hosoyama A."/>
            <person name="Uohara A."/>
            <person name="Ohji S."/>
            <person name="Ichikawa N."/>
        </authorList>
    </citation>
    <scope>NUCLEOTIDE SEQUENCE [LARGE SCALE GENOMIC DNA]</scope>
    <source>
        <strain evidence="6 7">NBRC 105379</strain>
    </source>
</reference>